<dbReference type="Proteomes" id="UP000599437">
    <property type="component" value="Unassembled WGS sequence"/>
</dbReference>
<gene>
    <name evidence="2" type="ORF">GCM10010346_65930</name>
</gene>
<evidence type="ECO:0000313" key="3">
    <source>
        <dbReference type="Proteomes" id="UP000599437"/>
    </source>
</evidence>
<feature type="compositionally biased region" description="Basic and acidic residues" evidence="1">
    <location>
        <begin position="107"/>
        <end position="116"/>
    </location>
</feature>
<reference evidence="3" key="1">
    <citation type="journal article" date="2019" name="Int. J. Syst. Evol. Microbiol.">
        <title>The Global Catalogue of Microorganisms (GCM) 10K type strain sequencing project: providing services to taxonomists for standard genome sequencing and annotation.</title>
        <authorList>
            <consortium name="The Broad Institute Genomics Platform"/>
            <consortium name="The Broad Institute Genome Sequencing Center for Infectious Disease"/>
            <person name="Wu L."/>
            <person name="Ma J."/>
        </authorList>
    </citation>
    <scope>NUCLEOTIDE SEQUENCE [LARGE SCALE GENOMIC DNA]</scope>
    <source>
        <strain evidence="3">JCM 4737</strain>
    </source>
</reference>
<feature type="region of interest" description="Disordered" evidence="1">
    <location>
        <begin position="83"/>
        <end position="116"/>
    </location>
</feature>
<comment type="caution">
    <text evidence="2">The sequence shown here is derived from an EMBL/GenBank/DDBJ whole genome shotgun (WGS) entry which is preliminary data.</text>
</comment>
<evidence type="ECO:0000313" key="2">
    <source>
        <dbReference type="EMBL" id="GHB33515.1"/>
    </source>
</evidence>
<accession>A0ABQ3EG10</accession>
<proteinExistence type="predicted"/>
<protein>
    <submittedName>
        <fullName evidence="2">Uncharacterized protein</fullName>
    </submittedName>
</protein>
<keyword evidence="3" id="KW-1185">Reference proteome</keyword>
<dbReference type="RefSeq" id="WP_138896545.1">
    <property type="nucleotide sequence ID" value="NZ_BMVO01000052.1"/>
</dbReference>
<dbReference type="EMBL" id="BMVO01000052">
    <property type="protein sequence ID" value="GHB33515.1"/>
    <property type="molecule type" value="Genomic_DNA"/>
</dbReference>
<sequence>MGRCPALGISRTQAYRLIGIADSAEGLSRVIGAAGVLTEVSPAGYTPTPGLVNLGLRLTTAAQTRQVEWPAVPAIVGQAVDELRREPIPTTGADDTGGGDGGALERALTDTERHPADTTAIRRLVDEMTAAGGGRLGQIVLEPAPPYLS</sequence>
<organism evidence="2 3">
    <name type="scientific">Streptomyces chryseus</name>
    <dbReference type="NCBI Taxonomy" id="68186"/>
    <lineage>
        <taxon>Bacteria</taxon>
        <taxon>Bacillati</taxon>
        <taxon>Actinomycetota</taxon>
        <taxon>Actinomycetes</taxon>
        <taxon>Kitasatosporales</taxon>
        <taxon>Streptomycetaceae</taxon>
        <taxon>Streptomyces</taxon>
    </lineage>
</organism>
<evidence type="ECO:0000256" key="1">
    <source>
        <dbReference type="SAM" id="MobiDB-lite"/>
    </source>
</evidence>
<name>A0ABQ3EG10_9ACTN</name>